<comment type="caution">
    <text evidence="2">The sequence shown here is derived from an EMBL/GenBank/DDBJ whole genome shotgun (WGS) entry which is preliminary data.</text>
</comment>
<accession>A0A501XMA9</accession>
<dbReference type="InterPro" id="IPR013154">
    <property type="entry name" value="ADH-like_N"/>
</dbReference>
<dbReference type="Pfam" id="PF08240">
    <property type="entry name" value="ADH_N"/>
    <property type="match status" value="1"/>
</dbReference>
<dbReference type="Gene3D" id="3.40.50.720">
    <property type="entry name" value="NAD(P)-binding Rossmann-like Domain"/>
    <property type="match status" value="1"/>
</dbReference>
<keyword evidence="3" id="KW-1185">Reference proteome</keyword>
<dbReference type="PANTHER" id="PTHR43677">
    <property type="entry name" value="SHORT-CHAIN DEHYDROGENASE/REDUCTASE"/>
    <property type="match status" value="1"/>
</dbReference>
<dbReference type="InterPro" id="IPR013149">
    <property type="entry name" value="ADH-like_C"/>
</dbReference>
<dbReference type="InterPro" id="IPR036291">
    <property type="entry name" value="NAD(P)-bd_dom_sf"/>
</dbReference>
<feature type="domain" description="Enoyl reductase (ER)" evidence="1">
    <location>
        <begin position="29"/>
        <end position="338"/>
    </location>
</feature>
<evidence type="ECO:0000313" key="2">
    <source>
        <dbReference type="EMBL" id="TPE61413.1"/>
    </source>
</evidence>
<dbReference type="PANTHER" id="PTHR43677:SF4">
    <property type="entry name" value="QUINONE OXIDOREDUCTASE-LIKE PROTEIN 2"/>
    <property type="match status" value="1"/>
</dbReference>
<dbReference type="SUPFAM" id="SSF50129">
    <property type="entry name" value="GroES-like"/>
    <property type="match status" value="1"/>
</dbReference>
<dbReference type="SMART" id="SM00829">
    <property type="entry name" value="PKS_ER"/>
    <property type="match status" value="1"/>
</dbReference>
<dbReference type="GO" id="GO:0016491">
    <property type="term" value="F:oxidoreductase activity"/>
    <property type="evidence" value="ECO:0007669"/>
    <property type="project" value="InterPro"/>
</dbReference>
<dbReference type="AlphaFoldDB" id="A0A501XMA9"/>
<proteinExistence type="predicted"/>
<sequence length="343" mass="34902">MGDSPAATRHKGETRGRGDLRAWLVERLAGIDALRLAELPDPAAPGAGEVTMAVSAVGLNYPDLLMLSGGYQYKPPLPFTPGMEGVGRIVAVGEGVSGELLGHRLLIGGRTGLLAEQVTLPLATLREVPEALSDAEAAGFTTGALTAWMALAERGRLAAGEHVLVLGAGGGMGLAAVAMAKALGAEVTAAASSLAKLEAARAAGADRLLLLDRDAPDLSTLKGAVDVLFDPVGGPAVGPGLKTLRRGGRYLVIGFVAGAPERVATNLALLKEIEILGVRAGEAGRQDPALGARAMHEIDRIAGGGHLNPAIGLEVPFEQAPEAFRAMQDGTLLGKAVIRVSAG</sequence>
<dbReference type="Proteomes" id="UP000319897">
    <property type="component" value="Unassembled WGS sequence"/>
</dbReference>
<dbReference type="SUPFAM" id="SSF51735">
    <property type="entry name" value="NAD(P)-binding Rossmann-fold domains"/>
    <property type="match status" value="1"/>
</dbReference>
<dbReference type="Gene3D" id="3.90.180.10">
    <property type="entry name" value="Medium-chain alcohol dehydrogenases, catalytic domain"/>
    <property type="match status" value="1"/>
</dbReference>
<name>A0A501XMA9_9SPHN</name>
<gene>
    <name evidence="2" type="ORF">FJQ54_08700</name>
</gene>
<dbReference type="InterPro" id="IPR011032">
    <property type="entry name" value="GroES-like_sf"/>
</dbReference>
<dbReference type="EMBL" id="VFSU01000023">
    <property type="protein sequence ID" value="TPE61413.1"/>
    <property type="molecule type" value="Genomic_DNA"/>
</dbReference>
<dbReference type="Pfam" id="PF00107">
    <property type="entry name" value="ADH_zinc_N"/>
    <property type="match status" value="1"/>
</dbReference>
<evidence type="ECO:0000259" key="1">
    <source>
        <dbReference type="SMART" id="SM00829"/>
    </source>
</evidence>
<reference evidence="2 3" key="1">
    <citation type="submission" date="2019-06" db="EMBL/GenBank/DDBJ databases">
        <authorList>
            <person name="Lee I."/>
            <person name="Jang G.I."/>
            <person name="Hwang C.Y."/>
        </authorList>
    </citation>
    <scope>NUCLEOTIDE SEQUENCE [LARGE SCALE GENOMIC DNA]</scope>
    <source>
        <strain evidence="2 3">PAMC 28131</strain>
    </source>
</reference>
<organism evidence="2 3">
    <name type="scientific">Sandaracinobacter neustonicus</name>
    <dbReference type="NCBI Taxonomy" id="1715348"/>
    <lineage>
        <taxon>Bacteria</taxon>
        <taxon>Pseudomonadati</taxon>
        <taxon>Pseudomonadota</taxon>
        <taxon>Alphaproteobacteria</taxon>
        <taxon>Sphingomonadales</taxon>
        <taxon>Sphingosinicellaceae</taxon>
        <taxon>Sandaracinobacter</taxon>
    </lineage>
</organism>
<dbReference type="CDD" id="cd08241">
    <property type="entry name" value="QOR1"/>
    <property type="match status" value="1"/>
</dbReference>
<dbReference type="OrthoDB" id="4190732at2"/>
<dbReference type="InterPro" id="IPR051397">
    <property type="entry name" value="Zn-ADH-like_protein"/>
</dbReference>
<dbReference type="InterPro" id="IPR020843">
    <property type="entry name" value="ER"/>
</dbReference>
<protein>
    <submittedName>
        <fullName evidence="2">NADPH:quinone oxidoreductase family protein</fullName>
    </submittedName>
</protein>
<evidence type="ECO:0000313" key="3">
    <source>
        <dbReference type="Proteomes" id="UP000319897"/>
    </source>
</evidence>